<organism evidence="2">
    <name type="scientific">Salvia splendens</name>
    <name type="common">Scarlet sage</name>
    <dbReference type="NCBI Taxonomy" id="180675"/>
    <lineage>
        <taxon>Eukaryota</taxon>
        <taxon>Viridiplantae</taxon>
        <taxon>Streptophyta</taxon>
        <taxon>Embryophyta</taxon>
        <taxon>Tracheophyta</taxon>
        <taxon>Spermatophyta</taxon>
        <taxon>Magnoliopsida</taxon>
        <taxon>eudicotyledons</taxon>
        <taxon>Gunneridae</taxon>
        <taxon>Pentapetalae</taxon>
        <taxon>asterids</taxon>
        <taxon>lamiids</taxon>
        <taxon>Lamiales</taxon>
        <taxon>Lamiaceae</taxon>
        <taxon>Nepetoideae</taxon>
        <taxon>Mentheae</taxon>
        <taxon>Salviinae</taxon>
        <taxon>Salvia</taxon>
        <taxon>Salvia subgen. Calosphace</taxon>
        <taxon>core Calosphace</taxon>
    </lineage>
</organism>
<dbReference type="PROSITE" id="PS51354">
    <property type="entry name" value="GLUTAREDOXIN_2"/>
    <property type="match status" value="1"/>
</dbReference>
<dbReference type="PANTHER" id="PTHR46361:SF1">
    <property type="entry name" value="F26K24.21 PROTEIN"/>
    <property type="match status" value="1"/>
</dbReference>
<reference evidence="2" key="1">
    <citation type="submission" date="2018-01" db="EMBL/GenBank/DDBJ databases">
        <authorList>
            <person name="Mao J.F."/>
        </authorList>
    </citation>
    <scope>NUCLEOTIDE SEQUENCE</scope>
    <source>
        <strain evidence="2">Huo1</strain>
        <tissue evidence="2">Leaf</tissue>
    </source>
</reference>
<dbReference type="EMBL" id="PNBA02000011">
    <property type="protein sequence ID" value="KAG6407642.1"/>
    <property type="molecule type" value="Genomic_DNA"/>
</dbReference>
<dbReference type="GO" id="GO:0035556">
    <property type="term" value="P:intracellular signal transduction"/>
    <property type="evidence" value="ECO:0007669"/>
    <property type="project" value="InterPro"/>
</dbReference>
<dbReference type="AlphaFoldDB" id="A0A8X8ZJM1"/>
<reference evidence="2" key="2">
    <citation type="submission" date="2020-08" db="EMBL/GenBank/DDBJ databases">
        <title>Plant Genome Project.</title>
        <authorList>
            <person name="Zhang R.-G."/>
        </authorList>
    </citation>
    <scope>NUCLEOTIDE SEQUENCE</scope>
    <source>
        <strain evidence="2">Huo1</strain>
        <tissue evidence="2">Leaf</tissue>
    </source>
</reference>
<comment type="caution">
    <text evidence="2">The sequence shown here is derived from an EMBL/GenBank/DDBJ whole genome shotgun (WGS) entry which is preliminary data.</text>
</comment>
<dbReference type="PROSITE" id="PS50186">
    <property type="entry name" value="DEP"/>
    <property type="match status" value="1"/>
</dbReference>
<dbReference type="Pfam" id="PF00462">
    <property type="entry name" value="Glutaredoxin"/>
    <property type="match status" value="1"/>
</dbReference>
<evidence type="ECO:0000313" key="3">
    <source>
        <dbReference type="Proteomes" id="UP000298416"/>
    </source>
</evidence>
<gene>
    <name evidence="2" type="ORF">SASPL_130638</name>
</gene>
<dbReference type="SMART" id="SM00049">
    <property type="entry name" value="DEP"/>
    <property type="match status" value="1"/>
</dbReference>
<evidence type="ECO:0000259" key="1">
    <source>
        <dbReference type="PROSITE" id="PS50186"/>
    </source>
</evidence>
<accession>A0A8X8ZJM1</accession>
<dbReference type="InterPro" id="IPR006869">
    <property type="entry name" value="DUF547"/>
</dbReference>
<dbReference type="SUPFAM" id="SSF46785">
    <property type="entry name" value="Winged helix' DNA-binding domain"/>
    <property type="match status" value="1"/>
</dbReference>
<evidence type="ECO:0000313" key="2">
    <source>
        <dbReference type="EMBL" id="KAG6407642.1"/>
    </source>
</evidence>
<dbReference type="InterPro" id="IPR036388">
    <property type="entry name" value="WH-like_DNA-bd_sf"/>
</dbReference>
<dbReference type="InterPro" id="IPR000591">
    <property type="entry name" value="DEP_dom"/>
</dbReference>
<dbReference type="Pfam" id="PF00610">
    <property type="entry name" value="DEP"/>
    <property type="match status" value="1"/>
</dbReference>
<dbReference type="Gene3D" id="3.40.30.10">
    <property type="entry name" value="Glutaredoxin"/>
    <property type="match status" value="1"/>
</dbReference>
<protein>
    <recommendedName>
        <fullName evidence="1">DEP domain-containing protein</fullName>
    </recommendedName>
</protein>
<dbReference type="Proteomes" id="UP000298416">
    <property type="component" value="Unassembled WGS sequence"/>
</dbReference>
<feature type="domain" description="DEP" evidence="1">
    <location>
        <begin position="287"/>
        <end position="360"/>
    </location>
</feature>
<dbReference type="InterPro" id="IPR036390">
    <property type="entry name" value="WH_DNA-bd_sf"/>
</dbReference>
<keyword evidence="3" id="KW-1185">Reference proteome</keyword>
<dbReference type="InterPro" id="IPR002109">
    <property type="entry name" value="Glutaredoxin"/>
</dbReference>
<dbReference type="Gene3D" id="1.10.10.10">
    <property type="entry name" value="Winged helix-like DNA-binding domain superfamily/Winged helix DNA-binding domain"/>
    <property type="match status" value="1"/>
</dbReference>
<dbReference type="PANTHER" id="PTHR46361">
    <property type="entry name" value="ELECTRON CARRIER/ PROTEIN DISULFIDE OXIDOREDUCTASE"/>
    <property type="match status" value="1"/>
</dbReference>
<dbReference type="Pfam" id="PF04784">
    <property type="entry name" value="DUF547"/>
    <property type="match status" value="1"/>
</dbReference>
<dbReference type="SUPFAM" id="SSF52833">
    <property type="entry name" value="Thioredoxin-like"/>
    <property type="match status" value="1"/>
</dbReference>
<dbReference type="InterPro" id="IPR036249">
    <property type="entry name" value="Thioredoxin-like_sf"/>
</dbReference>
<proteinExistence type="predicted"/>
<dbReference type="CDD" id="cd04371">
    <property type="entry name" value="DEP"/>
    <property type="match status" value="1"/>
</dbReference>
<name>A0A8X8ZJM1_SALSN</name>
<sequence>MCSPTNITATTLTPSSISIPFFHTSFTMENPLPIAVDFPNKNIRIEFDAPQADAINANSPNPTGDLSKSHRQGTIIPPHSLLPMPDAPPGLLKKSLSFPEKFDSPASAIGKFFREKSNSVSEALKRISSLTKDGNDDVEEEDLLVKEFDLVGVKVVKTLKQGTKELNGRISFFSRSNCRDCTAVRSFLRERDLSYVEINIDVYPGREKELRERTGGDSVPQLFFNEKLIGGLAALNSLRNGGMLEAKSEEILGTKCPDDAPAPPVYGFDEEGDETVMDEMAEIVKIVRQRVPIQDRITKMKFVKNCFSGAELVEELIHQLDCGRKKAVEIGKQLARRHFIHHVFGDNEFEDGNHFYRFLEHEPFIPKCYNFRGVVNDSEPKDAAAVSRRLTCIMSAIVESYASDDRLKLDYLRISNSEEFRRYVNVVEDLQRIDLLTLSHDEKLAFFLNLHNSMAIHAVIRIGHPGGMIDRRPFFSDFMYVIGGHPYSLNSIRNGILRSNRRPPFSLIKPFTNGDKRLELSLGKVNELIHFGMWNATRGSPRIRFFRCEGIESELKKAAREYFEREDGVQVDLARRRVYLPRIIKWYSADFCQEKQLPNWIINYLDASKAGLLTHLLSYGGSVNIAYQDYDWSLNL</sequence>